<evidence type="ECO:0000313" key="3">
    <source>
        <dbReference type="Proteomes" id="UP001596233"/>
    </source>
</evidence>
<proteinExistence type="predicted"/>
<dbReference type="SUPFAM" id="SSF53850">
    <property type="entry name" value="Periplasmic binding protein-like II"/>
    <property type="match status" value="1"/>
</dbReference>
<dbReference type="InterPro" id="IPR050490">
    <property type="entry name" value="Bact_solute-bd_prot1"/>
</dbReference>
<accession>A0ABW1V5W9</accession>
<evidence type="ECO:0000313" key="2">
    <source>
        <dbReference type="EMBL" id="MFC6333348.1"/>
    </source>
</evidence>
<dbReference type="EMBL" id="JBHSTE010000004">
    <property type="protein sequence ID" value="MFC6333348.1"/>
    <property type="molecule type" value="Genomic_DNA"/>
</dbReference>
<keyword evidence="3" id="KW-1185">Reference proteome</keyword>
<organism evidence="2 3">
    <name type="scientific">Paenibacillus septentrionalis</name>
    <dbReference type="NCBI Taxonomy" id="429342"/>
    <lineage>
        <taxon>Bacteria</taxon>
        <taxon>Bacillati</taxon>
        <taxon>Bacillota</taxon>
        <taxon>Bacilli</taxon>
        <taxon>Bacillales</taxon>
        <taxon>Paenibacillaceae</taxon>
        <taxon>Paenibacillus</taxon>
    </lineage>
</organism>
<name>A0ABW1V5W9_9BACL</name>
<gene>
    <name evidence="2" type="ORF">ACFP56_12035</name>
</gene>
<sequence length="532" mass="60252">MRVAIILIVLILCAGCEATFSNNSTQREEAGTIQFDKEQGKYVTPVTLETVGAVNPDVVFINGETLENNVHTRWAEERLGIRIKYLWTITDINNSYSNKLRLELAKGTLPDIVTTRDFDLINELIDSGQFMEVGQLFDQHASDVWKDAMMEEPSVWDAFSRDGLKYAIPILDFEYTSDPVLWIREDWLENLGLAEPKTFTELEAVMEAFTNQDPDGNGEDDTYGLTISLIHGVNTWMADSSWVFGAYEAIPQQWNLQADNSLVYGSVLPGTKEALHLLKQWIEKGYISGDSQWYDETKAAQLFTSGKAGIIAGPYWMAGWPLSDLNLIDAHARYKAIPLPIGPEGTVLRRGKLPVNGAILINKKMEHPEIFFTYQNYLFDYYAVSEGEFTYGLAKGYDWNTINETDDKDISEISPEEVIFENLRVAAYTLTFDGARIPSYIVNETPEDSIEVLLSQQEASRKDMYTGPPTTTMKEKWELLGKLEQNTFNSILFGDATIEAFDDFVVKWGAYGGSKITEEVNDWYDRKQNNLE</sequence>
<feature type="signal peptide" evidence="1">
    <location>
        <begin position="1"/>
        <end position="18"/>
    </location>
</feature>
<feature type="chain" id="PRO_5045378551" evidence="1">
    <location>
        <begin position="19"/>
        <end position="532"/>
    </location>
</feature>
<dbReference type="PANTHER" id="PTHR43649">
    <property type="entry name" value="ARABINOSE-BINDING PROTEIN-RELATED"/>
    <property type="match status" value="1"/>
</dbReference>
<keyword evidence="1" id="KW-0732">Signal</keyword>
<dbReference type="Proteomes" id="UP001596233">
    <property type="component" value="Unassembled WGS sequence"/>
</dbReference>
<evidence type="ECO:0000256" key="1">
    <source>
        <dbReference type="SAM" id="SignalP"/>
    </source>
</evidence>
<protein>
    <submittedName>
        <fullName evidence="2">Extracellular solute-binding protein</fullName>
    </submittedName>
</protein>
<dbReference type="RefSeq" id="WP_379234747.1">
    <property type="nucleotide sequence ID" value="NZ_JBHSTE010000004.1"/>
</dbReference>
<dbReference type="PANTHER" id="PTHR43649:SF12">
    <property type="entry name" value="DIACETYLCHITOBIOSE BINDING PROTEIN DASA"/>
    <property type="match status" value="1"/>
</dbReference>
<dbReference type="InterPro" id="IPR006059">
    <property type="entry name" value="SBP"/>
</dbReference>
<reference evidence="3" key="1">
    <citation type="journal article" date="2019" name="Int. J. Syst. Evol. Microbiol.">
        <title>The Global Catalogue of Microorganisms (GCM) 10K type strain sequencing project: providing services to taxonomists for standard genome sequencing and annotation.</title>
        <authorList>
            <consortium name="The Broad Institute Genomics Platform"/>
            <consortium name="The Broad Institute Genome Sequencing Center for Infectious Disease"/>
            <person name="Wu L."/>
            <person name="Ma J."/>
        </authorList>
    </citation>
    <scope>NUCLEOTIDE SEQUENCE [LARGE SCALE GENOMIC DNA]</scope>
    <source>
        <strain evidence="3">PCU 280</strain>
    </source>
</reference>
<dbReference type="Gene3D" id="3.40.190.10">
    <property type="entry name" value="Periplasmic binding protein-like II"/>
    <property type="match status" value="2"/>
</dbReference>
<comment type="caution">
    <text evidence="2">The sequence shown here is derived from an EMBL/GenBank/DDBJ whole genome shotgun (WGS) entry which is preliminary data.</text>
</comment>
<dbReference type="Pfam" id="PF01547">
    <property type="entry name" value="SBP_bac_1"/>
    <property type="match status" value="1"/>
</dbReference>